<protein>
    <submittedName>
        <fullName evidence="1">Uncharacterized protein</fullName>
    </submittedName>
</protein>
<dbReference type="Proteomes" id="UP000030081">
    <property type="component" value="Chromosome 2"/>
</dbReference>
<name>A0A0A0T420_9VIBR</name>
<dbReference type="RefSeq" id="WP_006960128.1">
    <property type="nucleotide sequence ID" value="NZ_CP009618.1"/>
</dbReference>
<gene>
    <name evidence="1" type="ORF">IX92_24010</name>
</gene>
<keyword evidence="2" id="KW-1185">Reference proteome</keyword>
<evidence type="ECO:0000313" key="1">
    <source>
        <dbReference type="EMBL" id="AIW22037.1"/>
    </source>
</evidence>
<proteinExistence type="predicted"/>
<reference evidence="1 2" key="1">
    <citation type="submission" date="2014-10" db="EMBL/GenBank/DDBJ databases">
        <title>The Complete Genome Sequence for the Shellfish Pathogen Vibrio coralliilyticus RE98 Isolated from a Shellfish Hatchery.</title>
        <authorList>
            <person name="Richards G.P."/>
            <person name="Bono J.L."/>
            <person name="Watson M.A."/>
            <person name="Needleman D.S."/>
        </authorList>
    </citation>
    <scope>NUCLEOTIDE SEQUENCE [LARGE SCALE GENOMIC DNA]</scope>
    <source>
        <strain evidence="1 2">RE98</strain>
    </source>
</reference>
<accession>A0A0A0T420</accession>
<evidence type="ECO:0000313" key="2">
    <source>
        <dbReference type="Proteomes" id="UP000030081"/>
    </source>
</evidence>
<dbReference type="KEGG" id="vcy:IX92_24010"/>
<organism evidence="1 2">
    <name type="scientific">Vibrio coralliilyticus</name>
    <dbReference type="NCBI Taxonomy" id="190893"/>
    <lineage>
        <taxon>Bacteria</taxon>
        <taxon>Pseudomonadati</taxon>
        <taxon>Pseudomonadota</taxon>
        <taxon>Gammaproteobacteria</taxon>
        <taxon>Vibrionales</taxon>
        <taxon>Vibrionaceae</taxon>
        <taxon>Vibrio</taxon>
    </lineage>
</organism>
<sequence length="235" mass="26554">MRQLLFRLCEASDGRTFAFLTDQPDVEDYFDSGYKVAYKYRDGHKGKQLLARWRSSYSVKSQNYSQVPEQDELPEGVQNAFDTMISSLIPGVDVFFCDYNLAIEADLPICNQVMDNYRSTDFVLFSCEELIGNDPNTQPYMVSYAAPRYPESGNTGSQHRIYSKTDGFAFAQAVNAIVNQRDRDALNGGHIRSEVDTYISEPSVKESVAEQVINRFVETLPQFNSNVKALSAPTE</sequence>
<dbReference type="AlphaFoldDB" id="A0A0A0T420"/>
<dbReference type="EMBL" id="CP009618">
    <property type="protein sequence ID" value="AIW22037.1"/>
    <property type="molecule type" value="Genomic_DNA"/>
</dbReference>